<dbReference type="AlphaFoldDB" id="W7YRU6"/>
<evidence type="ECO:0000313" key="3">
    <source>
        <dbReference type="Proteomes" id="UP000019364"/>
    </source>
</evidence>
<accession>W7YRU6</accession>
<dbReference type="GO" id="GO:0003676">
    <property type="term" value="F:nucleic acid binding"/>
    <property type="evidence" value="ECO:0007669"/>
    <property type="project" value="InterPro"/>
</dbReference>
<sequence length="221" mass="26583">MYSPVNIRKRNGKYGNNNWFSYSSKINRNVYLYSDLEYDHWILIEFDRQIVDFCEQPLHVEEYVEGEWINTVFDMWVKTTTGEEKFIEVKYACELDQKHEKFSSRSFRQINSQEKWCAAQGYTHEVHTDNYIYKNRTLISNYRKMLPYIDNRKVQNDLITKRLLNFLHQSGKQKLHSIEVQVGNCSKHEIREIVYNLIFKGILNSDLDKVMVGENMEVWLI</sequence>
<dbReference type="eggNOG" id="ENOG5033B60">
    <property type="taxonomic scope" value="Bacteria"/>
</dbReference>
<dbReference type="Proteomes" id="UP000019364">
    <property type="component" value="Unassembled WGS sequence"/>
</dbReference>
<name>W7YRU6_9BACL</name>
<comment type="caution">
    <text evidence="2">The sequence shown here is derived from an EMBL/GenBank/DDBJ whole genome shotgun (WGS) entry which is preliminary data.</text>
</comment>
<dbReference type="Pfam" id="PF08722">
    <property type="entry name" value="Tn7_TnsA-like_N"/>
    <property type="match status" value="1"/>
</dbReference>
<protein>
    <submittedName>
        <fullName evidence="2">S-layer homology domain protein</fullName>
    </submittedName>
</protein>
<dbReference type="InterPro" id="IPR011856">
    <property type="entry name" value="tRNA_endonuc-like_dom_sf"/>
</dbReference>
<reference evidence="2 3" key="1">
    <citation type="journal article" date="2014" name="Genome Announc.">
        <title>Draft Genome Sequence of Paenibacillus pini JCM 16418T, Isolated from the Rhizosphere of Pine Tree.</title>
        <authorList>
            <person name="Yuki M."/>
            <person name="Oshima K."/>
            <person name="Suda W."/>
            <person name="Oshida Y."/>
            <person name="Kitamura K."/>
            <person name="Iida Y."/>
            <person name="Hattori M."/>
            <person name="Ohkuma M."/>
        </authorList>
    </citation>
    <scope>NUCLEOTIDE SEQUENCE [LARGE SCALE GENOMIC DNA]</scope>
    <source>
        <strain evidence="2 3">JCM 16418</strain>
    </source>
</reference>
<dbReference type="EMBL" id="BAVZ01000003">
    <property type="protein sequence ID" value="GAF07376.1"/>
    <property type="molecule type" value="Genomic_DNA"/>
</dbReference>
<keyword evidence="3" id="KW-1185">Reference proteome</keyword>
<proteinExistence type="predicted"/>
<dbReference type="RefSeq" id="WP_036647012.1">
    <property type="nucleotide sequence ID" value="NZ_BAVZ01000003.1"/>
</dbReference>
<gene>
    <name evidence="2" type="ORF">JCM16418_1392</name>
</gene>
<organism evidence="2 3">
    <name type="scientific">Paenibacillus pini JCM 16418</name>
    <dbReference type="NCBI Taxonomy" id="1236976"/>
    <lineage>
        <taxon>Bacteria</taxon>
        <taxon>Bacillati</taxon>
        <taxon>Bacillota</taxon>
        <taxon>Bacilli</taxon>
        <taxon>Bacillales</taxon>
        <taxon>Paenibacillaceae</taxon>
        <taxon>Paenibacillus</taxon>
    </lineage>
</organism>
<evidence type="ECO:0000313" key="2">
    <source>
        <dbReference type="EMBL" id="GAF07376.1"/>
    </source>
</evidence>
<feature type="domain" description="TnsA endonuclease N-terminal" evidence="1">
    <location>
        <begin position="47"/>
        <end position="128"/>
    </location>
</feature>
<dbReference type="Gene3D" id="3.40.1350.10">
    <property type="match status" value="1"/>
</dbReference>
<dbReference type="STRING" id="1236976.JCM16418_1392"/>
<dbReference type="InterPro" id="IPR014833">
    <property type="entry name" value="TnsA_N"/>
</dbReference>
<evidence type="ECO:0000259" key="1">
    <source>
        <dbReference type="Pfam" id="PF08722"/>
    </source>
</evidence>
<dbReference type="OrthoDB" id="1778922at2"/>